<evidence type="ECO:0008006" key="4">
    <source>
        <dbReference type="Google" id="ProtNLM"/>
    </source>
</evidence>
<gene>
    <name evidence="2" type="ORF">GDO81_026475</name>
</gene>
<dbReference type="Proteomes" id="UP000824782">
    <property type="component" value="Unassembled WGS sequence"/>
</dbReference>
<protein>
    <recommendedName>
        <fullName evidence="4">Solute carrier family 35 member D1</fullName>
    </recommendedName>
</protein>
<keyword evidence="3" id="KW-1185">Reference proteome</keyword>
<keyword evidence="1" id="KW-1133">Transmembrane helix</keyword>
<evidence type="ECO:0000313" key="2">
    <source>
        <dbReference type="EMBL" id="KAG8542578.1"/>
    </source>
</evidence>
<dbReference type="AlphaFoldDB" id="A0AAV6Z9I7"/>
<sequence length="65" mass="7309">PQNILITYIGMFFGGDYIFSWTNFLGLNISIAGSLVYSYITFSEEHMNKPTDSINKLDNKGKIAV</sequence>
<dbReference type="EMBL" id="WNYA01004760">
    <property type="protein sequence ID" value="KAG8542578.1"/>
    <property type="molecule type" value="Genomic_DNA"/>
</dbReference>
<name>A0AAV6Z9I7_ENGPU</name>
<keyword evidence="1" id="KW-0472">Membrane</keyword>
<feature type="non-terminal residue" evidence="2">
    <location>
        <position position="1"/>
    </location>
</feature>
<evidence type="ECO:0000313" key="3">
    <source>
        <dbReference type="Proteomes" id="UP000824782"/>
    </source>
</evidence>
<accession>A0AAV6Z9I7</accession>
<comment type="caution">
    <text evidence="2">The sequence shown here is derived from an EMBL/GenBank/DDBJ whole genome shotgun (WGS) entry which is preliminary data.</text>
</comment>
<proteinExistence type="predicted"/>
<evidence type="ECO:0000256" key="1">
    <source>
        <dbReference type="SAM" id="Phobius"/>
    </source>
</evidence>
<reference evidence="2" key="1">
    <citation type="thesis" date="2020" institute="ProQuest LLC" country="789 East Eisenhower Parkway, Ann Arbor, MI, USA">
        <title>Comparative Genomics and Chromosome Evolution.</title>
        <authorList>
            <person name="Mudd A.B."/>
        </authorList>
    </citation>
    <scope>NUCLEOTIDE SEQUENCE</scope>
    <source>
        <strain evidence="2">237g6f4</strain>
        <tissue evidence="2">Blood</tissue>
    </source>
</reference>
<keyword evidence="1" id="KW-0812">Transmembrane</keyword>
<feature type="transmembrane region" description="Helical" evidence="1">
    <location>
        <begin position="18"/>
        <end position="40"/>
    </location>
</feature>
<organism evidence="2 3">
    <name type="scientific">Engystomops pustulosus</name>
    <name type="common">Tungara frog</name>
    <name type="synonym">Physalaemus pustulosus</name>
    <dbReference type="NCBI Taxonomy" id="76066"/>
    <lineage>
        <taxon>Eukaryota</taxon>
        <taxon>Metazoa</taxon>
        <taxon>Chordata</taxon>
        <taxon>Craniata</taxon>
        <taxon>Vertebrata</taxon>
        <taxon>Euteleostomi</taxon>
        <taxon>Amphibia</taxon>
        <taxon>Batrachia</taxon>
        <taxon>Anura</taxon>
        <taxon>Neobatrachia</taxon>
        <taxon>Hyloidea</taxon>
        <taxon>Leptodactylidae</taxon>
        <taxon>Leiuperinae</taxon>
        <taxon>Engystomops</taxon>
    </lineage>
</organism>